<reference evidence="12 13" key="2">
    <citation type="journal article" date="2016" name="Int. J. Syst. Evol. Microbiol.">
        <title>Bacillus gobiensis sp. nov., isolated from a soil sample.</title>
        <authorList>
            <person name="Liu B."/>
            <person name="Liu G.H."/>
            <person name="Cetin S."/>
            <person name="Schumann P."/>
            <person name="Pan Z.Z."/>
            <person name="Chen Q.Q."/>
        </authorList>
    </citation>
    <scope>NUCLEOTIDE SEQUENCE [LARGE SCALE GENOMIC DNA]</scope>
    <source>
        <strain evidence="12 13">FJAT-4402</strain>
    </source>
</reference>
<feature type="transmembrane region" description="Helical" evidence="8">
    <location>
        <begin position="12"/>
        <end position="33"/>
    </location>
</feature>
<keyword evidence="4 8" id="KW-0812">Transmembrane</keyword>
<sequence>MNFIENINWAEIALEAGIILLKLIAILIVFQIVRSIGKKLIHSSFTKMQEKKEMSLGRTKTLQALTVSIFSYVIIFITLVIVLGIFGINAAGLIAGAGIIGLAVGFGAQGLVSDVVTGFFLLLEKQIDVGDYVTTAGYGGIVEEVGLRTTQIRSFDGTLNYIPNREITLLSNHSRGNMRALVDIGISYDDNIDKAIEVIQGVCDKVKEENENIVEGPNVLGVHNLGASDVVLRVIAKTQNMEQWGAERQLRKAIKEALDQNGIEIPFPHQVYIEKQQAAR</sequence>
<dbReference type="InterPro" id="IPR011066">
    <property type="entry name" value="MscS_channel_C_sf"/>
</dbReference>
<comment type="subcellular location">
    <subcellularLocation>
        <location evidence="1">Cell membrane</location>
        <topology evidence="1">Multi-pass membrane protein</topology>
    </subcellularLocation>
</comment>
<dbReference type="InterPro" id="IPR010920">
    <property type="entry name" value="LSM_dom_sf"/>
</dbReference>
<dbReference type="Pfam" id="PF21088">
    <property type="entry name" value="MS_channel_1st"/>
    <property type="match status" value="1"/>
</dbReference>
<gene>
    <name evidence="12" type="ORF">AM592_19630</name>
</gene>
<proteinExistence type="inferred from homology"/>
<name>A0A0M4G0E5_9BACI</name>
<dbReference type="SUPFAM" id="SSF82861">
    <property type="entry name" value="Mechanosensitive channel protein MscS (YggB), transmembrane region"/>
    <property type="match status" value="1"/>
</dbReference>
<evidence type="ECO:0000256" key="8">
    <source>
        <dbReference type="SAM" id="Phobius"/>
    </source>
</evidence>
<dbReference type="InterPro" id="IPR045276">
    <property type="entry name" value="YbiO_bact"/>
</dbReference>
<keyword evidence="6 8" id="KW-0472">Membrane</keyword>
<evidence type="ECO:0000256" key="3">
    <source>
        <dbReference type="ARBA" id="ARBA00022475"/>
    </source>
</evidence>
<evidence type="ECO:0000259" key="11">
    <source>
        <dbReference type="Pfam" id="PF21088"/>
    </source>
</evidence>
<dbReference type="SUPFAM" id="SSF50182">
    <property type="entry name" value="Sm-like ribonucleoproteins"/>
    <property type="match status" value="1"/>
</dbReference>
<dbReference type="Gene3D" id="3.30.70.100">
    <property type="match status" value="1"/>
</dbReference>
<dbReference type="Pfam" id="PF00924">
    <property type="entry name" value="MS_channel_2nd"/>
    <property type="match status" value="1"/>
</dbReference>
<dbReference type="PANTHER" id="PTHR30460:SF0">
    <property type="entry name" value="MODERATE CONDUCTANCE MECHANOSENSITIVE CHANNEL YBIO"/>
    <property type="match status" value="1"/>
</dbReference>
<dbReference type="FunFam" id="2.30.30.60:FF:000001">
    <property type="entry name" value="MscS Mechanosensitive ion channel"/>
    <property type="match status" value="1"/>
</dbReference>
<dbReference type="OrthoDB" id="9809206at2"/>
<evidence type="ECO:0000256" key="2">
    <source>
        <dbReference type="ARBA" id="ARBA00008017"/>
    </source>
</evidence>
<evidence type="ECO:0000256" key="5">
    <source>
        <dbReference type="ARBA" id="ARBA00022989"/>
    </source>
</evidence>
<dbReference type="GO" id="GO:0008381">
    <property type="term" value="F:mechanosensitive monoatomic ion channel activity"/>
    <property type="evidence" value="ECO:0007669"/>
    <property type="project" value="InterPro"/>
</dbReference>
<keyword evidence="13" id="KW-1185">Reference proteome</keyword>
<evidence type="ECO:0000256" key="7">
    <source>
        <dbReference type="ARBA" id="ARBA00059688"/>
    </source>
</evidence>
<accession>A0A0M4G0E5</accession>
<dbReference type="Pfam" id="PF21082">
    <property type="entry name" value="MS_channel_3rd"/>
    <property type="match status" value="1"/>
</dbReference>
<dbReference type="InterPro" id="IPR049278">
    <property type="entry name" value="MS_channel_C"/>
</dbReference>
<evidence type="ECO:0000259" key="9">
    <source>
        <dbReference type="Pfam" id="PF00924"/>
    </source>
</evidence>
<feature type="transmembrane region" description="Helical" evidence="8">
    <location>
        <begin position="94"/>
        <end position="123"/>
    </location>
</feature>
<reference evidence="13" key="1">
    <citation type="submission" date="2015-08" db="EMBL/GenBank/DDBJ databases">
        <title>Genome sequencing project for genomic taxonomy and phylogenomics of Bacillus-like bacteria.</title>
        <authorList>
            <person name="Liu B."/>
            <person name="Wang J."/>
            <person name="Zhu Y."/>
            <person name="Liu G."/>
            <person name="Chen Q."/>
            <person name="Chen Z."/>
            <person name="Lan J."/>
            <person name="Che J."/>
            <person name="Ge C."/>
            <person name="Shi H."/>
            <person name="Pan Z."/>
            <person name="Liu X."/>
        </authorList>
    </citation>
    <scope>NUCLEOTIDE SEQUENCE [LARGE SCALE GENOMIC DNA]</scope>
    <source>
        <strain evidence="13">FJAT-4402</strain>
    </source>
</reference>
<dbReference type="GO" id="GO:0005886">
    <property type="term" value="C:plasma membrane"/>
    <property type="evidence" value="ECO:0007669"/>
    <property type="project" value="UniProtKB-SubCell"/>
</dbReference>
<organism evidence="12 13">
    <name type="scientific">Bacillus gobiensis</name>
    <dbReference type="NCBI Taxonomy" id="1441095"/>
    <lineage>
        <taxon>Bacteria</taxon>
        <taxon>Bacillati</taxon>
        <taxon>Bacillota</taxon>
        <taxon>Bacilli</taxon>
        <taxon>Bacillales</taxon>
        <taxon>Bacillaceae</taxon>
        <taxon>Bacillus</taxon>
    </lineage>
</organism>
<dbReference type="InterPro" id="IPR011014">
    <property type="entry name" value="MscS_channel_TM-2"/>
</dbReference>
<feature type="domain" description="Mechanosensitive ion channel MscS C-terminal" evidence="10">
    <location>
        <begin position="182"/>
        <end position="265"/>
    </location>
</feature>
<protein>
    <submittedName>
        <fullName evidence="12">Mechanosensitive ion channel protein</fullName>
    </submittedName>
</protein>
<dbReference type="InterPro" id="IPR049142">
    <property type="entry name" value="MS_channel_1st"/>
</dbReference>
<dbReference type="Proteomes" id="UP000067625">
    <property type="component" value="Chromosome"/>
</dbReference>
<dbReference type="SUPFAM" id="SSF82689">
    <property type="entry name" value="Mechanosensitive channel protein MscS (YggB), C-terminal domain"/>
    <property type="match status" value="1"/>
</dbReference>
<dbReference type="PATRIC" id="fig|1441095.3.peg.4342"/>
<dbReference type="FunFam" id="1.10.287.1260:FF:000005">
    <property type="entry name" value="Mechanosensitive ion channel family protein"/>
    <property type="match status" value="1"/>
</dbReference>
<evidence type="ECO:0000313" key="12">
    <source>
        <dbReference type="EMBL" id="ALC83500.1"/>
    </source>
</evidence>
<dbReference type="PANTHER" id="PTHR30460">
    <property type="entry name" value="MODERATE CONDUCTANCE MECHANOSENSITIVE CHANNEL YBIO"/>
    <property type="match status" value="1"/>
</dbReference>
<evidence type="ECO:0000256" key="6">
    <source>
        <dbReference type="ARBA" id="ARBA00023136"/>
    </source>
</evidence>
<keyword evidence="5 8" id="KW-1133">Transmembrane helix</keyword>
<dbReference type="InterPro" id="IPR023408">
    <property type="entry name" value="MscS_beta-dom_sf"/>
</dbReference>
<feature type="transmembrane region" description="Helical" evidence="8">
    <location>
        <begin position="64"/>
        <end position="88"/>
    </location>
</feature>
<dbReference type="Gene3D" id="2.30.30.60">
    <property type="match status" value="1"/>
</dbReference>
<dbReference type="Gene3D" id="1.10.287.1260">
    <property type="match status" value="1"/>
</dbReference>
<evidence type="ECO:0000313" key="13">
    <source>
        <dbReference type="Proteomes" id="UP000067625"/>
    </source>
</evidence>
<evidence type="ECO:0000256" key="1">
    <source>
        <dbReference type="ARBA" id="ARBA00004651"/>
    </source>
</evidence>
<dbReference type="InterPro" id="IPR006685">
    <property type="entry name" value="MscS_channel_2nd"/>
</dbReference>
<evidence type="ECO:0000256" key="4">
    <source>
        <dbReference type="ARBA" id="ARBA00022692"/>
    </source>
</evidence>
<evidence type="ECO:0000259" key="10">
    <source>
        <dbReference type="Pfam" id="PF21082"/>
    </source>
</evidence>
<dbReference type="RefSeq" id="WP_053605350.1">
    <property type="nucleotide sequence ID" value="NZ_CP012600.1"/>
</dbReference>
<dbReference type="FunFam" id="3.30.70.100:FF:000018">
    <property type="entry name" value="MscS mechanosensitive ion channel"/>
    <property type="match status" value="1"/>
</dbReference>
<comment type="similarity">
    <text evidence="2">Belongs to the MscS (TC 1.A.23) family.</text>
</comment>
<keyword evidence="3" id="KW-1003">Cell membrane</keyword>
<dbReference type="EMBL" id="CP012600">
    <property type="protein sequence ID" value="ALC83500.1"/>
    <property type="molecule type" value="Genomic_DNA"/>
</dbReference>
<feature type="domain" description="Mechanosensitive ion channel transmembrane helices 2/3" evidence="11">
    <location>
        <begin position="69"/>
        <end position="109"/>
    </location>
</feature>
<dbReference type="STRING" id="1441095.AM592_19630"/>
<feature type="domain" description="Mechanosensitive ion channel MscS" evidence="9">
    <location>
        <begin position="111"/>
        <end position="175"/>
    </location>
</feature>
<dbReference type="AlphaFoldDB" id="A0A0M4G0E5"/>
<comment type="function">
    <text evidence="7">May play a role in resistance to osmotic downshock.</text>
</comment>